<evidence type="ECO:0000313" key="1">
    <source>
        <dbReference type="EMBL" id="ORE00095.1"/>
    </source>
</evidence>
<dbReference type="EMBL" id="LTAI01000065">
    <property type="protein sequence ID" value="ORE00095.1"/>
    <property type="molecule type" value="Genomic_DNA"/>
</dbReference>
<dbReference type="AlphaFoldDB" id="A0A1X0QK65"/>
<organism evidence="1 2">
    <name type="scientific">Hepatospora eriocheir</name>
    <dbReference type="NCBI Taxonomy" id="1081669"/>
    <lineage>
        <taxon>Eukaryota</taxon>
        <taxon>Fungi</taxon>
        <taxon>Fungi incertae sedis</taxon>
        <taxon>Microsporidia</taxon>
        <taxon>Hepatosporidae</taxon>
        <taxon>Hepatospora</taxon>
    </lineage>
</organism>
<dbReference type="Proteomes" id="UP000192501">
    <property type="component" value="Unassembled WGS sequence"/>
</dbReference>
<evidence type="ECO:0000313" key="2">
    <source>
        <dbReference type="Proteomes" id="UP000192501"/>
    </source>
</evidence>
<reference evidence="1 2" key="1">
    <citation type="journal article" date="2017" name="Environ. Microbiol.">
        <title>Decay of the glycolytic pathway and adaptation to intranuclear parasitism within Enterocytozoonidae microsporidia.</title>
        <authorList>
            <person name="Wiredu Boakye D."/>
            <person name="Jaroenlak P."/>
            <person name="Prachumwat A."/>
            <person name="Williams T.A."/>
            <person name="Bateman K.S."/>
            <person name="Itsathitphaisarn O."/>
            <person name="Sritunyalucksana K."/>
            <person name="Paszkiewicz K.H."/>
            <person name="Moore K.A."/>
            <person name="Stentiford G.D."/>
            <person name="Williams B.A."/>
        </authorList>
    </citation>
    <scope>NUCLEOTIDE SEQUENCE [LARGE SCALE GENOMIC DNA]</scope>
    <source>
        <strain evidence="2">canceri</strain>
    </source>
</reference>
<comment type="caution">
    <text evidence="1">The sequence shown here is derived from an EMBL/GenBank/DDBJ whole genome shotgun (WGS) entry which is preliminary data.</text>
</comment>
<protein>
    <submittedName>
        <fullName evidence="1">Uncharacterized protein</fullName>
    </submittedName>
</protein>
<sequence length="60" mass="7182">MNIRKKSINKIIDLLRNQCFKYETKNPIRLGGDGMIVQIDKSLFRHKQKYHHGRQSSREI</sequence>
<proteinExistence type="predicted"/>
<name>A0A1X0QK65_9MICR</name>
<accession>A0A1X0QK65</accession>
<gene>
    <name evidence="1" type="ORF">A0H76_2275</name>
</gene>
<dbReference type="VEuPathDB" id="MicrosporidiaDB:HERIO_2023"/>
<dbReference type="VEuPathDB" id="MicrosporidiaDB:A0H76_2275"/>